<accession>A0ABZ2U3I3</accession>
<feature type="transmembrane region" description="Helical" evidence="7">
    <location>
        <begin position="218"/>
        <end position="243"/>
    </location>
</feature>
<dbReference type="Proteomes" id="UP001479933">
    <property type="component" value="Chromosome"/>
</dbReference>
<evidence type="ECO:0000259" key="8">
    <source>
        <dbReference type="PROSITE" id="PS50850"/>
    </source>
</evidence>
<keyword evidence="2" id="KW-0813">Transport</keyword>
<sequence length="425" mass="44572">MSRRILADTRPLQNVYFRRLWTANIVTVIGAQLTIVAVPAQLYAITGSSAYVGLSGIFGLVPLVVFGLWGGALADTFDRRRILMVTTVGLIVTSVAFWLQAASGAENVWLLLVIFAIQQAFFAVNQPTRTAVLPRILPLERLPAANSLNMTVMQAGAIAGPLVGGALIPVLGFSLLYLVDAICLFATLWAVVTLPPLPPEHEEGRERPTAGFRSVIDGLVYLKGHPVLLMSFVVDLIAMIFGMPRALFPQMAHESFGGPTDGGVAFAILFIAIPLGAVVGGVLSGWVSRVERQGRAVVVCIVIWGASIAVAGGVLVFAHGTMLPILPIVVLALMVGGAADMASAAFRQTMLQSAANDDVRGRLQGVFIVVVAGGPRIADVTHGATAAVAGTAVTVAGGGIAVVILTVVAALAVPVFWRYRATVER</sequence>
<feature type="transmembrane region" description="Helical" evidence="7">
    <location>
        <begin position="384"/>
        <end position="417"/>
    </location>
</feature>
<feature type="domain" description="Major facilitator superfamily (MFS) profile" evidence="8">
    <location>
        <begin position="1"/>
        <end position="198"/>
    </location>
</feature>
<comment type="subcellular location">
    <subcellularLocation>
        <location evidence="1">Cell inner membrane</location>
        <topology evidence="1">Multi-pass membrane protein</topology>
    </subcellularLocation>
</comment>
<dbReference type="InterPro" id="IPR036259">
    <property type="entry name" value="MFS_trans_sf"/>
</dbReference>
<feature type="transmembrane region" description="Helical" evidence="7">
    <location>
        <begin position="296"/>
        <end position="319"/>
    </location>
</feature>
<dbReference type="InterPro" id="IPR010290">
    <property type="entry name" value="TM_effector"/>
</dbReference>
<evidence type="ECO:0000313" key="9">
    <source>
        <dbReference type="EMBL" id="WYY08187.1"/>
    </source>
</evidence>
<dbReference type="InterPro" id="IPR020846">
    <property type="entry name" value="MFS_dom"/>
</dbReference>
<reference evidence="9 10" key="1">
    <citation type="journal article" date="2023" name="Virus Evol.">
        <title>Computational host range prediction-The good, the bad, and the ugly.</title>
        <authorList>
            <person name="Howell A.A."/>
            <person name="Versoza C.J."/>
            <person name="Pfeifer S.P."/>
        </authorList>
    </citation>
    <scope>NUCLEOTIDE SEQUENCE [LARGE SCALE GENOMIC DNA]</scope>
    <source>
        <strain evidence="9 10">1610/1b</strain>
    </source>
</reference>
<evidence type="ECO:0000256" key="2">
    <source>
        <dbReference type="ARBA" id="ARBA00022448"/>
    </source>
</evidence>
<proteinExistence type="predicted"/>
<name>A0ABZ2U3I3_9ACTN</name>
<evidence type="ECO:0000313" key="10">
    <source>
        <dbReference type="Proteomes" id="UP001479933"/>
    </source>
</evidence>
<feature type="transmembrane region" description="Helical" evidence="7">
    <location>
        <begin position="21"/>
        <end position="44"/>
    </location>
</feature>
<feature type="transmembrane region" description="Helical" evidence="7">
    <location>
        <begin position="50"/>
        <end position="70"/>
    </location>
</feature>
<organism evidence="9 10">
    <name type="scientific">Gordonia hydrophobica</name>
    <dbReference type="NCBI Taxonomy" id="40516"/>
    <lineage>
        <taxon>Bacteria</taxon>
        <taxon>Bacillati</taxon>
        <taxon>Actinomycetota</taxon>
        <taxon>Actinomycetes</taxon>
        <taxon>Mycobacteriales</taxon>
        <taxon>Gordoniaceae</taxon>
        <taxon>Gordonia</taxon>
    </lineage>
</organism>
<dbReference type="Gene3D" id="1.20.1250.20">
    <property type="entry name" value="MFS general substrate transporter like domains"/>
    <property type="match status" value="1"/>
</dbReference>
<keyword evidence="3" id="KW-1003">Cell membrane</keyword>
<dbReference type="SUPFAM" id="SSF103473">
    <property type="entry name" value="MFS general substrate transporter"/>
    <property type="match status" value="1"/>
</dbReference>
<evidence type="ECO:0000256" key="1">
    <source>
        <dbReference type="ARBA" id="ARBA00004429"/>
    </source>
</evidence>
<dbReference type="EMBL" id="CP136137">
    <property type="protein sequence ID" value="WYY08187.1"/>
    <property type="molecule type" value="Genomic_DNA"/>
</dbReference>
<evidence type="ECO:0000256" key="7">
    <source>
        <dbReference type="SAM" id="Phobius"/>
    </source>
</evidence>
<evidence type="ECO:0000256" key="5">
    <source>
        <dbReference type="ARBA" id="ARBA00022989"/>
    </source>
</evidence>
<dbReference type="CDD" id="cd06173">
    <property type="entry name" value="MFS_MefA_like"/>
    <property type="match status" value="1"/>
</dbReference>
<keyword evidence="5 7" id="KW-1133">Transmembrane helix</keyword>
<feature type="transmembrane region" description="Helical" evidence="7">
    <location>
        <begin position="145"/>
        <end position="168"/>
    </location>
</feature>
<dbReference type="RefSeq" id="WP_066166819.1">
    <property type="nucleotide sequence ID" value="NZ_CP136137.1"/>
</dbReference>
<keyword evidence="10" id="KW-1185">Reference proteome</keyword>
<keyword evidence="6 7" id="KW-0472">Membrane</keyword>
<gene>
    <name evidence="9" type="ORF">RVF87_03650</name>
</gene>
<evidence type="ECO:0000256" key="4">
    <source>
        <dbReference type="ARBA" id="ARBA00022692"/>
    </source>
</evidence>
<keyword evidence="4 7" id="KW-0812">Transmembrane</keyword>
<dbReference type="Pfam" id="PF05977">
    <property type="entry name" value="MFS_3"/>
    <property type="match status" value="1"/>
</dbReference>
<feature type="transmembrane region" description="Helical" evidence="7">
    <location>
        <begin position="82"/>
        <end position="101"/>
    </location>
</feature>
<feature type="transmembrane region" description="Helical" evidence="7">
    <location>
        <begin position="263"/>
        <end position="284"/>
    </location>
</feature>
<feature type="transmembrane region" description="Helical" evidence="7">
    <location>
        <begin position="359"/>
        <end position="378"/>
    </location>
</feature>
<evidence type="ECO:0000256" key="3">
    <source>
        <dbReference type="ARBA" id="ARBA00022475"/>
    </source>
</evidence>
<dbReference type="PROSITE" id="PS50850">
    <property type="entry name" value="MFS"/>
    <property type="match status" value="1"/>
</dbReference>
<protein>
    <submittedName>
        <fullName evidence="9">MFS transporter</fullName>
    </submittedName>
</protein>
<feature type="transmembrane region" description="Helical" evidence="7">
    <location>
        <begin position="325"/>
        <end position="347"/>
    </location>
</feature>
<dbReference type="PANTHER" id="PTHR23513">
    <property type="entry name" value="INTEGRAL MEMBRANE EFFLUX PROTEIN-RELATED"/>
    <property type="match status" value="1"/>
</dbReference>
<dbReference type="PANTHER" id="PTHR23513:SF9">
    <property type="entry name" value="ENTEROBACTIN EXPORTER ENTS"/>
    <property type="match status" value="1"/>
</dbReference>
<evidence type="ECO:0000256" key="6">
    <source>
        <dbReference type="ARBA" id="ARBA00023136"/>
    </source>
</evidence>